<dbReference type="Proteomes" id="UP000433181">
    <property type="component" value="Unassembled WGS sequence"/>
</dbReference>
<name>A0A6I2U9N3_9FIRM</name>
<dbReference type="GeneID" id="96778106"/>
<evidence type="ECO:0000313" key="2">
    <source>
        <dbReference type="Proteomes" id="UP000433181"/>
    </source>
</evidence>
<sequence length="155" mass="18151">MIKIWSSEVDIDDYKDYLEECFPGVTDDDEKYNIVSELNKEYLDDERMNLRIDVGSPIIEVADLGFWNGRTQGYHLITSGILSDIFNFHGCDDATFFIEDGELRSTLYHHDGHHNIVYRKVKDMDRLHEMPLDEFVSKYTESLADAVKKVYGWKE</sequence>
<organism evidence="1 2">
    <name type="scientific">Anaerovibrio slackiae</name>
    <dbReference type="NCBI Taxonomy" id="2652309"/>
    <lineage>
        <taxon>Bacteria</taxon>
        <taxon>Bacillati</taxon>
        <taxon>Bacillota</taxon>
        <taxon>Negativicutes</taxon>
        <taxon>Selenomonadales</taxon>
        <taxon>Selenomonadaceae</taxon>
        <taxon>Anaerovibrio</taxon>
    </lineage>
</organism>
<dbReference type="RefSeq" id="WP_154406349.1">
    <property type="nucleotide sequence ID" value="NZ_VUNR01000005.1"/>
</dbReference>
<proteinExistence type="predicted"/>
<dbReference type="AlphaFoldDB" id="A0A6I2U9N3"/>
<accession>A0A6I2U9N3</accession>
<dbReference type="EMBL" id="VUNR01000005">
    <property type="protein sequence ID" value="MSU08193.1"/>
    <property type="molecule type" value="Genomic_DNA"/>
</dbReference>
<gene>
    <name evidence="1" type="ORF">FYJ84_04190</name>
</gene>
<comment type="caution">
    <text evidence="1">The sequence shown here is derived from an EMBL/GenBank/DDBJ whole genome shotgun (WGS) entry which is preliminary data.</text>
</comment>
<keyword evidence="2" id="KW-1185">Reference proteome</keyword>
<protein>
    <submittedName>
        <fullName evidence="1">Uncharacterized protein</fullName>
    </submittedName>
</protein>
<reference evidence="1 2" key="1">
    <citation type="submission" date="2019-08" db="EMBL/GenBank/DDBJ databases">
        <title>In-depth cultivation of the pig gut microbiome towards novel bacterial diversity and tailored functional studies.</title>
        <authorList>
            <person name="Wylensek D."/>
            <person name="Hitch T.C.A."/>
            <person name="Clavel T."/>
        </authorList>
    </citation>
    <scope>NUCLEOTIDE SEQUENCE [LARGE SCALE GENOMIC DNA]</scope>
    <source>
        <strain evidence="1 2">WCA-693-APC-5D-A</strain>
    </source>
</reference>
<evidence type="ECO:0000313" key="1">
    <source>
        <dbReference type="EMBL" id="MSU08193.1"/>
    </source>
</evidence>